<dbReference type="EMBL" id="CP030032">
    <property type="protein sequence ID" value="AWV90375.1"/>
    <property type="molecule type" value="Genomic_DNA"/>
</dbReference>
<feature type="transmembrane region" description="Helical" evidence="5">
    <location>
        <begin position="201"/>
        <end position="221"/>
    </location>
</feature>
<dbReference type="PANTHER" id="PTHR43701">
    <property type="entry name" value="MEMBRANE TRANSPORTER PROTEIN MJ0441-RELATED"/>
    <property type="match status" value="1"/>
</dbReference>
<keyword evidence="2 5" id="KW-0812">Transmembrane</keyword>
<keyword evidence="5" id="KW-1003">Cell membrane</keyword>
<evidence type="ECO:0000256" key="3">
    <source>
        <dbReference type="ARBA" id="ARBA00022989"/>
    </source>
</evidence>
<dbReference type="Pfam" id="PF01925">
    <property type="entry name" value="TauE"/>
    <property type="match status" value="1"/>
</dbReference>
<feature type="transmembrane region" description="Helical" evidence="5">
    <location>
        <begin position="41"/>
        <end position="60"/>
    </location>
</feature>
<evidence type="ECO:0000256" key="5">
    <source>
        <dbReference type="RuleBase" id="RU363041"/>
    </source>
</evidence>
<keyword evidence="3 5" id="KW-1133">Transmembrane helix</keyword>
<dbReference type="KEGG" id="bsed:DN745_13970"/>
<dbReference type="AlphaFoldDB" id="A0A2Z4FNL7"/>
<feature type="transmembrane region" description="Helical" evidence="5">
    <location>
        <begin position="173"/>
        <end position="195"/>
    </location>
</feature>
<feature type="transmembrane region" description="Helical" evidence="5">
    <location>
        <begin position="228"/>
        <end position="247"/>
    </location>
</feature>
<comment type="subcellular location">
    <subcellularLocation>
        <location evidence="5">Cell membrane</location>
        <topology evidence="5">Multi-pass membrane protein</topology>
    </subcellularLocation>
    <subcellularLocation>
        <location evidence="1">Membrane</location>
        <topology evidence="1">Multi-pass membrane protein</topology>
    </subcellularLocation>
</comment>
<dbReference type="GO" id="GO:0005886">
    <property type="term" value="C:plasma membrane"/>
    <property type="evidence" value="ECO:0007669"/>
    <property type="project" value="UniProtKB-SubCell"/>
</dbReference>
<protein>
    <recommendedName>
        <fullName evidence="5">Probable membrane transporter protein</fullName>
    </recommendedName>
</protein>
<evidence type="ECO:0000256" key="1">
    <source>
        <dbReference type="ARBA" id="ARBA00004141"/>
    </source>
</evidence>
<organism evidence="6 7">
    <name type="scientific">Bradymonas sediminis</name>
    <dbReference type="NCBI Taxonomy" id="1548548"/>
    <lineage>
        <taxon>Bacteria</taxon>
        <taxon>Deltaproteobacteria</taxon>
        <taxon>Bradymonadales</taxon>
        <taxon>Bradymonadaceae</taxon>
        <taxon>Bradymonas</taxon>
    </lineage>
</organism>
<sequence>MTITAIIAALAMGFVLGLLGGGGSILAVPILMYLIGLEDKVAIATSLLVVGATGLGAVISHARAGNVDWRTGGIFGGAAMAAAYLGGSFAKLIPGQLLIGGFAAIMLLSATLMLRGGAKVPVAAQPGAEPRVSAAKLLALGGAVGLLSGLVGAGGGFVIVPALVIFGGISMRLAIGTSLAIIALKSFAGFAGYLGHVEIDFLLAGGFAVASVIGTFAGAAVSQRINAARLRTGFAYFVLIAGTLILGEQLESPLILNMILAVVIAAVAFGLRYLGTRRAAKKSVATP</sequence>
<feature type="transmembrane region" description="Helical" evidence="5">
    <location>
        <begin position="253"/>
        <end position="274"/>
    </location>
</feature>
<feature type="transmembrane region" description="Helical" evidence="5">
    <location>
        <begin position="6"/>
        <end position="34"/>
    </location>
</feature>
<dbReference type="Proteomes" id="UP000249799">
    <property type="component" value="Chromosome"/>
</dbReference>
<feature type="transmembrane region" description="Helical" evidence="5">
    <location>
        <begin position="138"/>
        <end position="166"/>
    </location>
</feature>
<accession>A0A2Z4FNL7</accession>
<keyword evidence="7" id="KW-1185">Reference proteome</keyword>
<dbReference type="OrthoDB" id="528320at2"/>
<dbReference type="RefSeq" id="WP_111335790.1">
    <property type="nucleotide sequence ID" value="NZ_CP030032.1"/>
</dbReference>
<feature type="transmembrane region" description="Helical" evidence="5">
    <location>
        <begin position="97"/>
        <end position="118"/>
    </location>
</feature>
<comment type="similarity">
    <text evidence="5">Belongs to the 4-toluene sulfonate uptake permease (TSUP) (TC 2.A.102) family.</text>
</comment>
<evidence type="ECO:0000256" key="2">
    <source>
        <dbReference type="ARBA" id="ARBA00022692"/>
    </source>
</evidence>
<evidence type="ECO:0000313" key="7">
    <source>
        <dbReference type="Proteomes" id="UP000249799"/>
    </source>
</evidence>
<gene>
    <name evidence="6" type="ORF">DN745_13970</name>
</gene>
<evidence type="ECO:0000256" key="4">
    <source>
        <dbReference type="ARBA" id="ARBA00023136"/>
    </source>
</evidence>
<dbReference type="InterPro" id="IPR002781">
    <property type="entry name" value="TM_pro_TauE-like"/>
</dbReference>
<dbReference type="InterPro" id="IPR051598">
    <property type="entry name" value="TSUP/Inactive_protease-like"/>
</dbReference>
<evidence type="ECO:0000313" key="6">
    <source>
        <dbReference type="EMBL" id="AWV90375.1"/>
    </source>
</evidence>
<proteinExistence type="inferred from homology"/>
<reference evidence="6 7" key="1">
    <citation type="submission" date="2018-06" db="EMBL/GenBank/DDBJ databases">
        <title>Lujinxingia sediminis gen. nov. sp. nov., a new facultative anaerobic member of the class Deltaproteobacteria, and proposal of Lujinxingaceae fam. nov.</title>
        <authorList>
            <person name="Guo L.-Y."/>
            <person name="Li C.-M."/>
            <person name="Wang S."/>
            <person name="Du Z.-J."/>
        </authorList>
    </citation>
    <scope>NUCLEOTIDE SEQUENCE [LARGE SCALE GENOMIC DNA]</scope>
    <source>
        <strain evidence="6 7">FA350</strain>
    </source>
</reference>
<keyword evidence="4 5" id="KW-0472">Membrane</keyword>
<name>A0A2Z4FNL7_9DELT</name>
<dbReference type="PANTHER" id="PTHR43701:SF2">
    <property type="entry name" value="MEMBRANE TRANSPORTER PROTEIN YJNA-RELATED"/>
    <property type="match status" value="1"/>
</dbReference>